<dbReference type="SUPFAM" id="SSF111331">
    <property type="entry name" value="NAD kinase/diacylglycerol kinase-like"/>
    <property type="match status" value="1"/>
</dbReference>
<evidence type="ECO:0000313" key="3">
    <source>
        <dbReference type="Proteomes" id="UP001607157"/>
    </source>
</evidence>
<organism evidence="2 3">
    <name type="scientific">Roseovarius aquimarinus</name>
    <dbReference type="NCBI Taxonomy" id="1229156"/>
    <lineage>
        <taxon>Bacteria</taxon>
        <taxon>Pseudomonadati</taxon>
        <taxon>Pseudomonadota</taxon>
        <taxon>Alphaproteobacteria</taxon>
        <taxon>Rhodobacterales</taxon>
        <taxon>Roseobacteraceae</taxon>
        <taxon>Roseovarius</taxon>
    </lineage>
</organism>
<reference evidence="2 3" key="1">
    <citation type="submission" date="2024-10" db="EMBL/GenBank/DDBJ databases">
        <authorList>
            <person name="Yang X.-N."/>
        </authorList>
    </citation>
    <scope>NUCLEOTIDE SEQUENCE [LARGE SCALE GENOMIC DNA]</scope>
    <source>
        <strain evidence="2 3">CAU 1059</strain>
    </source>
</reference>
<feature type="domain" description="DAGKc" evidence="1">
    <location>
        <begin position="6"/>
        <end position="136"/>
    </location>
</feature>
<dbReference type="Gene3D" id="2.60.200.40">
    <property type="match status" value="1"/>
</dbReference>
<dbReference type="InterPro" id="IPR017438">
    <property type="entry name" value="ATP-NAD_kinase_N"/>
</dbReference>
<dbReference type="GO" id="GO:0016301">
    <property type="term" value="F:kinase activity"/>
    <property type="evidence" value="ECO:0007669"/>
    <property type="project" value="UniProtKB-KW"/>
</dbReference>
<proteinExistence type="predicted"/>
<keyword evidence="2" id="KW-0808">Transferase</keyword>
<gene>
    <name evidence="2" type="ORF">ACGRVM_15660</name>
</gene>
<keyword evidence="3" id="KW-1185">Reference proteome</keyword>
<evidence type="ECO:0000313" key="2">
    <source>
        <dbReference type="EMBL" id="MFH0255343.1"/>
    </source>
</evidence>
<evidence type="ECO:0000259" key="1">
    <source>
        <dbReference type="PROSITE" id="PS50146"/>
    </source>
</evidence>
<comment type="caution">
    <text evidence="2">The sequence shown here is derived from an EMBL/GenBank/DDBJ whole genome shotgun (WGS) entry which is preliminary data.</text>
</comment>
<dbReference type="InterPro" id="IPR001206">
    <property type="entry name" value="Diacylglycerol_kinase_cat_dom"/>
</dbReference>
<dbReference type="InterPro" id="IPR016064">
    <property type="entry name" value="NAD/diacylglycerol_kinase_sf"/>
</dbReference>
<dbReference type="Gene3D" id="3.40.50.10330">
    <property type="entry name" value="Probable inorganic polyphosphate/atp-NAD kinase, domain 1"/>
    <property type="match status" value="1"/>
</dbReference>
<dbReference type="Proteomes" id="UP001607157">
    <property type="component" value="Unassembled WGS sequence"/>
</dbReference>
<dbReference type="PROSITE" id="PS50146">
    <property type="entry name" value="DAGK"/>
    <property type="match status" value="1"/>
</dbReference>
<protein>
    <submittedName>
        <fullName evidence="2">Diacylglycerol/lipid kinase family protein</fullName>
        <ecNumber evidence="2">2.7.1.-</ecNumber>
    </submittedName>
</protein>
<dbReference type="InterPro" id="IPR050187">
    <property type="entry name" value="Lipid_Phosphate_FormReg"/>
</dbReference>
<sequence>MTDQPSQTRRICVLMNAGSGKRDTARTRDLIARGFDAAGRTAEIREIAKGRHIPRETRRALKDGFDIIVAAGGDGTIAGIAGEIRGSGTLMGIIPLGTFNYFARSLDIPEDAEEAARLVADGTPRPVRIGAINGRTFLNNASLGAYPAILRTREETYRRWGRSRMAAYWSVLVTLVTLRRPLRLRIDADGKASTHRTPLAFAVNNAFQLRQIGLEGEEHIAAGRLALFVAPDTGRWGMLKNALALAMGRAQRDVQFHLIGAERITIAAKRSLRDVACDGERAKMRAPFTLEAREGELTVIAPAARRDDLR</sequence>
<accession>A0ABW7IB61</accession>
<dbReference type="SMART" id="SM00046">
    <property type="entry name" value="DAGKc"/>
    <property type="match status" value="1"/>
</dbReference>
<dbReference type="Pfam" id="PF00781">
    <property type="entry name" value="DAGK_cat"/>
    <property type="match status" value="1"/>
</dbReference>
<dbReference type="PANTHER" id="PTHR12358">
    <property type="entry name" value="SPHINGOSINE KINASE"/>
    <property type="match status" value="1"/>
</dbReference>
<dbReference type="EC" id="2.7.1.-" evidence="2"/>
<dbReference type="RefSeq" id="WP_377173181.1">
    <property type="nucleotide sequence ID" value="NZ_JBHTJC010000007.1"/>
</dbReference>
<keyword evidence="2" id="KW-0418">Kinase</keyword>
<dbReference type="EMBL" id="JBIHMM010000006">
    <property type="protein sequence ID" value="MFH0255343.1"/>
    <property type="molecule type" value="Genomic_DNA"/>
</dbReference>
<name>A0ABW7IB61_9RHOB</name>
<dbReference type="PANTHER" id="PTHR12358:SF54">
    <property type="entry name" value="SPHINGOSINE KINASE RELATED PROTEIN"/>
    <property type="match status" value="1"/>
</dbReference>